<comment type="caution">
    <text evidence="8">The sequence shown here is derived from an EMBL/GenBank/DDBJ whole genome shotgun (WGS) entry which is preliminary data.</text>
</comment>
<evidence type="ECO:0000256" key="2">
    <source>
        <dbReference type="ARBA" id="ARBA00023015"/>
    </source>
</evidence>
<keyword evidence="9" id="KW-1185">Reference proteome</keyword>
<feature type="modified residue" description="4-aspartylphosphate" evidence="5">
    <location>
        <position position="58"/>
    </location>
</feature>
<dbReference type="SUPFAM" id="SSF52172">
    <property type="entry name" value="CheY-like"/>
    <property type="match status" value="1"/>
</dbReference>
<evidence type="ECO:0000259" key="6">
    <source>
        <dbReference type="PROSITE" id="PS50043"/>
    </source>
</evidence>
<dbReference type="CDD" id="cd17535">
    <property type="entry name" value="REC_NarL-like"/>
    <property type="match status" value="1"/>
</dbReference>
<dbReference type="SUPFAM" id="SSF46894">
    <property type="entry name" value="C-terminal effector domain of the bipartite response regulators"/>
    <property type="match status" value="1"/>
</dbReference>
<evidence type="ECO:0000313" key="9">
    <source>
        <dbReference type="Proteomes" id="UP001501251"/>
    </source>
</evidence>
<evidence type="ECO:0000313" key="8">
    <source>
        <dbReference type="EMBL" id="GAA4210652.1"/>
    </source>
</evidence>
<organism evidence="8 9">
    <name type="scientific">Streptosporangium oxazolinicum</name>
    <dbReference type="NCBI Taxonomy" id="909287"/>
    <lineage>
        <taxon>Bacteria</taxon>
        <taxon>Bacillati</taxon>
        <taxon>Actinomycetota</taxon>
        <taxon>Actinomycetes</taxon>
        <taxon>Streptosporangiales</taxon>
        <taxon>Streptosporangiaceae</taxon>
        <taxon>Streptosporangium</taxon>
    </lineage>
</organism>
<dbReference type="EMBL" id="BAABAQ010000024">
    <property type="protein sequence ID" value="GAA4210652.1"/>
    <property type="molecule type" value="Genomic_DNA"/>
</dbReference>
<dbReference type="Proteomes" id="UP001501251">
    <property type="component" value="Unassembled WGS sequence"/>
</dbReference>
<dbReference type="PROSITE" id="PS50043">
    <property type="entry name" value="HTH_LUXR_2"/>
    <property type="match status" value="1"/>
</dbReference>
<dbReference type="Pfam" id="PF00196">
    <property type="entry name" value="GerE"/>
    <property type="match status" value="1"/>
</dbReference>
<sequence length="219" mass="23587">MAPDVIRVLVADDEALVRAGLRLILEATDDIDVVAEAENGSQAITAVLRYRPQVVLMDVRMPGMDGLSALKEINRSPGSSKVIMLTTFDLDDYVHAALRRGAAGFLLKDTAPRDLITAVRTVAEGNAMLAPTVTRRLIDAFADRRSPDVHAARERLAVLTGKERQVAGAVARGLANNEIARELAMSETTVKAHVSRSLAKLGLANRVQIALLVRDSGPY</sequence>
<feature type="domain" description="HTH luxR-type" evidence="6">
    <location>
        <begin position="152"/>
        <end position="217"/>
    </location>
</feature>
<dbReference type="PRINTS" id="PR00038">
    <property type="entry name" value="HTHLUXR"/>
</dbReference>
<protein>
    <submittedName>
        <fullName evidence="8">Response regulator transcription factor</fullName>
    </submittedName>
</protein>
<dbReference type="PANTHER" id="PTHR43214">
    <property type="entry name" value="TWO-COMPONENT RESPONSE REGULATOR"/>
    <property type="match status" value="1"/>
</dbReference>
<evidence type="ECO:0000256" key="5">
    <source>
        <dbReference type="PROSITE-ProRule" id="PRU00169"/>
    </source>
</evidence>
<feature type="domain" description="Response regulatory" evidence="7">
    <location>
        <begin position="7"/>
        <end position="123"/>
    </location>
</feature>
<dbReference type="Gene3D" id="3.40.50.2300">
    <property type="match status" value="1"/>
</dbReference>
<keyword evidence="1 5" id="KW-0597">Phosphoprotein</keyword>
<dbReference type="PROSITE" id="PS00622">
    <property type="entry name" value="HTH_LUXR_1"/>
    <property type="match status" value="1"/>
</dbReference>
<accession>A0ABP8BMR9</accession>
<dbReference type="CDD" id="cd06170">
    <property type="entry name" value="LuxR_C_like"/>
    <property type="match status" value="1"/>
</dbReference>
<dbReference type="InterPro" id="IPR058245">
    <property type="entry name" value="NreC/VraR/RcsB-like_REC"/>
</dbReference>
<dbReference type="InterPro" id="IPR001789">
    <property type="entry name" value="Sig_transdc_resp-reg_receiver"/>
</dbReference>
<dbReference type="InterPro" id="IPR016032">
    <property type="entry name" value="Sig_transdc_resp-reg_C-effctor"/>
</dbReference>
<dbReference type="InterPro" id="IPR011006">
    <property type="entry name" value="CheY-like_superfamily"/>
</dbReference>
<gene>
    <name evidence="8" type="ORF">GCM10022252_78700</name>
</gene>
<keyword evidence="4" id="KW-0804">Transcription</keyword>
<dbReference type="PROSITE" id="PS50110">
    <property type="entry name" value="RESPONSE_REGULATORY"/>
    <property type="match status" value="1"/>
</dbReference>
<dbReference type="InterPro" id="IPR039420">
    <property type="entry name" value="WalR-like"/>
</dbReference>
<dbReference type="PANTHER" id="PTHR43214:SF24">
    <property type="entry name" value="TRANSCRIPTIONAL REGULATORY PROTEIN NARL-RELATED"/>
    <property type="match status" value="1"/>
</dbReference>
<proteinExistence type="predicted"/>
<dbReference type="Pfam" id="PF00072">
    <property type="entry name" value="Response_reg"/>
    <property type="match status" value="1"/>
</dbReference>
<dbReference type="SMART" id="SM00421">
    <property type="entry name" value="HTH_LUXR"/>
    <property type="match status" value="1"/>
</dbReference>
<keyword evidence="2" id="KW-0805">Transcription regulation</keyword>
<dbReference type="SMART" id="SM00448">
    <property type="entry name" value="REC"/>
    <property type="match status" value="1"/>
</dbReference>
<keyword evidence="3" id="KW-0238">DNA-binding</keyword>
<evidence type="ECO:0000256" key="3">
    <source>
        <dbReference type="ARBA" id="ARBA00023125"/>
    </source>
</evidence>
<name>A0ABP8BMR9_9ACTN</name>
<evidence type="ECO:0000259" key="7">
    <source>
        <dbReference type="PROSITE" id="PS50110"/>
    </source>
</evidence>
<reference evidence="9" key="1">
    <citation type="journal article" date="2019" name="Int. J. Syst. Evol. Microbiol.">
        <title>The Global Catalogue of Microorganisms (GCM) 10K type strain sequencing project: providing services to taxonomists for standard genome sequencing and annotation.</title>
        <authorList>
            <consortium name="The Broad Institute Genomics Platform"/>
            <consortium name="The Broad Institute Genome Sequencing Center for Infectious Disease"/>
            <person name="Wu L."/>
            <person name="Ma J."/>
        </authorList>
    </citation>
    <scope>NUCLEOTIDE SEQUENCE [LARGE SCALE GENOMIC DNA]</scope>
    <source>
        <strain evidence="9">JCM 17388</strain>
    </source>
</reference>
<evidence type="ECO:0000256" key="1">
    <source>
        <dbReference type="ARBA" id="ARBA00022553"/>
    </source>
</evidence>
<dbReference type="InterPro" id="IPR000792">
    <property type="entry name" value="Tscrpt_reg_LuxR_C"/>
</dbReference>
<evidence type="ECO:0000256" key="4">
    <source>
        <dbReference type="ARBA" id="ARBA00023163"/>
    </source>
</evidence>